<evidence type="ECO:0000256" key="1">
    <source>
        <dbReference type="SAM" id="MobiDB-lite"/>
    </source>
</evidence>
<dbReference type="Gene3D" id="3.40.50.300">
    <property type="entry name" value="P-loop containing nucleotide triphosphate hydrolases"/>
    <property type="match status" value="1"/>
</dbReference>
<feature type="region of interest" description="Disordered" evidence="1">
    <location>
        <begin position="91"/>
        <end position="127"/>
    </location>
</feature>
<dbReference type="GO" id="GO:0000400">
    <property type="term" value="F:four-way junction DNA binding"/>
    <property type="evidence" value="ECO:0007669"/>
    <property type="project" value="TreeGrafter"/>
</dbReference>
<evidence type="ECO:0000313" key="3">
    <source>
        <dbReference type="Proteomes" id="UP001213681"/>
    </source>
</evidence>
<evidence type="ECO:0000313" key="2">
    <source>
        <dbReference type="EMBL" id="KAJ5459546.1"/>
    </source>
</evidence>
<gene>
    <name evidence="2" type="ORF">N7458_001098</name>
</gene>
<comment type="caution">
    <text evidence="2">The sequence shown here is derived from an EMBL/GenBank/DDBJ whole genome shotgun (WGS) entry which is preliminary data.</text>
</comment>
<dbReference type="GO" id="GO:0033063">
    <property type="term" value="C:Rad51B-Rad51C-Rad51D-XRCC2 complex"/>
    <property type="evidence" value="ECO:0007669"/>
    <property type="project" value="InterPro"/>
</dbReference>
<dbReference type="AlphaFoldDB" id="A0AAD6G511"/>
<dbReference type="GO" id="GO:0005815">
    <property type="term" value="C:microtubule organizing center"/>
    <property type="evidence" value="ECO:0007669"/>
    <property type="project" value="TreeGrafter"/>
</dbReference>
<dbReference type="CDD" id="cd19490">
    <property type="entry name" value="XRCC2"/>
    <property type="match status" value="1"/>
</dbReference>
<proteinExistence type="predicted"/>
<dbReference type="GeneID" id="81594724"/>
<protein>
    <recommendedName>
        <fullName evidence="4">DNA recombination and repair protein Rad51-like C-terminal domain-containing protein</fullName>
    </recommendedName>
</protein>
<organism evidence="2 3">
    <name type="scientific">Penicillium daleae</name>
    <dbReference type="NCBI Taxonomy" id="63821"/>
    <lineage>
        <taxon>Eukaryota</taxon>
        <taxon>Fungi</taxon>
        <taxon>Dikarya</taxon>
        <taxon>Ascomycota</taxon>
        <taxon>Pezizomycotina</taxon>
        <taxon>Eurotiomycetes</taxon>
        <taxon>Eurotiomycetidae</taxon>
        <taxon>Eurotiales</taxon>
        <taxon>Aspergillaceae</taxon>
        <taxon>Penicillium</taxon>
    </lineage>
</organism>
<evidence type="ECO:0008006" key="4">
    <source>
        <dbReference type="Google" id="ProtNLM"/>
    </source>
</evidence>
<dbReference type="PANTHER" id="PTHR46644">
    <property type="entry name" value="DNA REPAIR PROTEIN XRCC2"/>
    <property type="match status" value="1"/>
</dbReference>
<dbReference type="Proteomes" id="UP001213681">
    <property type="component" value="Unassembled WGS sequence"/>
</dbReference>
<dbReference type="InterPro" id="IPR027417">
    <property type="entry name" value="P-loop_NTPase"/>
</dbReference>
<dbReference type="InterPro" id="IPR030547">
    <property type="entry name" value="XRCC2"/>
</dbReference>
<name>A0AAD6G511_9EURO</name>
<keyword evidence="3" id="KW-1185">Reference proteome</keyword>
<dbReference type="GO" id="GO:0042148">
    <property type="term" value="P:DNA strand invasion"/>
    <property type="evidence" value="ECO:0007669"/>
    <property type="project" value="TreeGrafter"/>
</dbReference>
<accession>A0AAD6G511</accession>
<dbReference type="GO" id="GO:0005657">
    <property type="term" value="C:replication fork"/>
    <property type="evidence" value="ECO:0007669"/>
    <property type="project" value="InterPro"/>
</dbReference>
<dbReference type="GO" id="GO:0000724">
    <property type="term" value="P:double-strand break repair via homologous recombination"/>
    <property type="evidence" value="ECO:0007669"/>
    <property type="project" value="InterPro"/>
</dbReference>
<feature type="region of interest" description="Disordered" evidence="1">
    <location>
        <begin position="336"/>
        <end position="365"/>
    </location>
</feature>
<feature type="compositionally biased region" description="Pro residues" evidence="1">
    <location>
        <begin position="347"/>
        <end position="365"/>
    </location>
</feature>
<dbReference type="EMBL" id="JAPVEA010000002">
    <property type="protein sequence ID" value="KAJ5459546.1"/>
    <property type="molecule type" value="Genomic_DNA"/>
</dbReference>
<sequence>MSASLGATSLADVHHEGLDQLLNDLVNVYPASPGQQLPLLGVPVIDALLEVFMQRLPGTSNETERQLYDTVPPEQIITEDDEILLHCGGQDETTAASGEPSVQEHPERFNFLSSSSAPRRKRPSPVLEISSSLSGAGKTQLLYYMTARAILPRTFAGLSIGGLEAAVVWMDADDRFDVYRLRDVARGAVRQARESADDEILDETSARYSEAELTEMLTSALEHVHVFRPQSSSALLATLCTLDKYLYDLSRHRSASRPLHMLVIDSATAFLWPDKLRDEVARTEEIGRSRAEVGQKRDQNQNFHLSHLYAEIVNELKRLQGRFGCAIVYTTTVSSGRPSAWHTNGPSGPPGPYDRPPSKTPSLPPALPAPWGTFPIFRLVVHRDTVRPFPPAMSAHDARRDAPMRQSVVRQGKFSAWVNAWGREEWPRRVIDGVSWYNGGCFSFYVRATGVEVPLPDN</sequence>
<reference evidence="2" key="1">
    <citation type="submission" date="2022-12" db="EMBL/GenBank/DDBJ databases">
        <authorList>
            <person name="Petersen C."/>
        </authorList>
    </citation>
    <scope>NUCLEOTIDE SEQUENCE</scope>
    <source>
        <strain evidence="2">IBT 16125</strain>
    </source>
</reference>
<dbReference type="SUPFAM" id="SSF52540">
    <property type="entry name" value="P-loop containing nucleoside triphosphate hydrolases"/>
    <property type="match status" value="1"/>
</dbReference>
<dbReference type="RefSeq" id="XP_056768588.1">
    <property type="nucleotide sequence ID" value="XM_056904481.1"/>
</dbReference>
<dbReference type="PANTHER" id="PTHR46644:SF2">
    <property type="entry name" value="DNA REPAIR PROTEIN XRCC2"/>
    <property type="match status" value="1"/>
</dbReference>
<reference evidence="2" key="2">
    <citation type="journal article" date="2023" name="IMA Fungus">
        <title>Comparative genomic study of the Penicillium genus elucidates a diverse pangenome and 15 lateral gene transfer events.</title>
        <authorList>
            <person name="Petersen C."/>
            <person name="Sorensen T."/>
            <person name="Nielsen M.R."/>
            <person name="Sondergaard T.E."/>
            <person name="Sorensen J.L."/>
            <person name="Fitzpatrick D.A."/>
            <person name="Frisvad J.C."/>
            <person name="Nielsen K.L."/>
        </authorList>
    </citation>
    <scope>NUCLEOTIDE SEQUENCE</scope>
    <source>
        <strain evidence="2">IBT 16125</strain>
    </source>
</reference>